<dbReference type="GO" id="GO:0045892">
    <property type="term" value="P:negative regulation of DNA-templated transcription"/>
    <property type="evidence" value="ECO:0007669"/>
    <property type="project" value="InterPro"/>
</dbReference>
<protein>
    <recommendedName>
        <fullName evidence="7">CopY family transcriptional regulator</fullName>
    </recommendedName>
</protein>
<dbReference type="OrthoDB" id="24523at2157"/>
<dbReference type="GO" id="GO:0003677">
    <property type="term" value="F:DNA binding"/>
    <property type="evidence" value="ECO:0007669"/>
    <property type="project" value="UniProtKB-KW"/>
</dbReference>
<evidence type="ECO:0000313" key="5">
    <source>
        <dbReference type="EMBL" id="GGP22549.1"/>
    </source>
</evidence>
<reference evidence="5" key="1">
    <citation type="journal article" date="2014" name="Int. J. Syst. Evol. Microbiol.">
        <title>Complete genome sequence of Corynebacterium casei LMG S-19264T (=DSM 44701T), isolated from a smear-ripened cheese.</title>
        <authorList>
            <consortium name="US DOE Joint Genome Institute (JGI-PGF)"/>
            <person name="Walter F."/>
            <person name="Albersmeier A."/>
            <person name="Kalinowski J."/>
            <person name="Ruckert C."/>
        </authorList>
    </citation>
    <scope>NUCLEOTIDE SEQUENCE</scope>
    <source>
        <strain evidence="5">JCM 10088</strain>
    </source>
</reference>
<dbReference type="InterPro" id="IPR005650">
    <property type="entry name" value="BlaI_family"/>
</dbReference>
<reference evidence="5" key="2">
    <citation type="submission" date="2020-09" db="EMBL/GenBank/DDBJ databases">
        <authorList>
            <person name="Sun Q."/>
            <person name="Ohkuma M."/>
        </authorList>
    </citation>
    <scope>NUCLEOTIDE SEQUENCE</scope>
    <source>
        <strain evidence="5">JCM 10088</strain>
    </source>
</reference>
<sequence length="131" mass="15073">MVSTEKRRLLTIGPLEADIIGILGRLKEATANEIWNELNKAGRKTAYTTILTVLSRLYTRGLVAKRQKAMNNAKQYVYKLTITDEMKYDLIRQHIYIIGRMFGSEGLNIMAKLLLDYGPTYNYDDLGDEYM</sequence>
<dbReference type="InterPro" id="IPR036388">
    <property type="entry name" value="WH-like_DNA-bd_sf"/>
</dbReference>
<accession>A0A830GXT6</accession>
<dbReference type="SUPFAM" id="SSF46785">
    <property type="entry name" value="Winged helix' DNA-binding domain"/>
    <property type="match status" value="1"/>
</dbReference>
<comment type="similarity">
    <text evidence="1">Belongs to the BlaI transcriptional regulatory family.</text>
</comment>
<evidence type="ECO:0000256" key="3">
    <source>
        <dbReference type="ARBA" id="ARBA00023125"/>
    </source>
</evidence>
<keyword evidence="6" id="KW-1185">Reference proteome</keyword>
<dbReference type="Pfam" id="PF03965">
    <property type="entry name" value="Penicillinase_R"/>
    <property type="match status" value="1"/>
</dbReference>
<dbReference type="AlphaFoldDB" id="A0A830GXT6"/>
<dbReference type="InterPro" id="IPR036390">
    <property type="entry name" value="WH_DNA-bd_sf"/>
</dbReference>
<evidence type="ECO:0008006" key="7">
    <source>
        <dbReference type="Google" id="ProtNLM"/>
    </source>
</evidence>
<comment type="caution">
    <text evidence="5">The sequence shown here is derived from an EMBL/GenBank/DDBJ whole genome shotgun (WGS) entry which is preliminary data.</text>
</comment>
<evidence type="ECO:0000256" key="2">
    <source>
        <dbReference type="ARBA" id="ARBA00023015"/>
    </source>
</evidence>
<dbReference type="Proteomes" id="UP000610960">
    <property type="component" value="Unassembled WGS sequence"/>
</dbReference>
<dbReference type="RefSeq" id="WP_188597159.1">
    <property type="nucleotide sequence ID" value="NZ_BMNL01000004.1"/>
</dbReference>
<proteinExistence type="inferred from homology"/>
<name>A0A830GXT6_9CREN</name>
<dbReference type="EMBL" id="BMNL01000004">
    <property type="protein sequence ID" value="GGP22549.1"/>
    <property type="molecule type" value="Genomic_DNA"/>
</dbReference>
<evidence type="ECO:0000256" key="4">
    <source>
        <dbReference type="ARBA" id="ARBA00023163"/>
    </source>
</evidence>
<keyword evidence="4" id="KW-0804">Transcription</keyword>
<dbReference type="Gene3D" id="1.10.10.10">
    <property type="entry name" value="Winged helix-like DNA-binding domain superfamily/Winged helix DNA-binding domain"/>
    <property type="match status" value="1"/>
</dbReference>
<evidence type="ECO:0000256" key="1">
    <source>
        <dbReference type="ARBA" id="ARBA00011046"/>
    </source>
</evidence>
<evidence type="ECO:0000313" key="6">
    <source>
        <dbReference type="Proteomes" id="UP000610960"/>
    </source>
</evidence>
<organism evidence="5 6">
    <name type="scientific">Thermocladium modestius</name>
    <dbReference type="NCBI Taxonomy" id="62609"/>
    <lineage>
        <taxon>Archaea</taxon>
        <taxon>Thermoproteota</taxon>
        <taxon>Thermoprotei</taxon>
        <taxon>Thermoproteales</taxon>
        <taxon>Thermoproteaceae</taxon>
        <taxon>Thermocladium</taxon>
    </lineage>
</organism>
<keyword evidence="2" id="KW-0805">Transcription regulation</keyword>
<keyword evidence="3" id="KW-0238">DNA-binding</keyword>
<gene>
    <name evidence="5" type="ORF">GCM10007981_19060</name>
</gene>